<evidence type="ECO:0000313" key="6">
    <source>
        <dbReference type="Proteomes" id="UP000595703"/>
    </source>
</evidence>
<dbReference type="Pfam" id="PF03633">
    <property type="entry name" value="Glyco_hydro_65C"/>
    <property type="match status" value="1"/>
</dbReference>
<dbReference type="GO" id="GO:0030246">
    <property type="term" value="F:carbohydrate binding"/>
    <property type="evidence" value="ECO:0007669"/>
    <property type="project" value="InterPro"/>
</dbReference>
<dbReference type="InterPro" id="IPR008979">
    <property type="entry name" value="Galactose-bd-like_sf"/>
</dbReference>
<dbReference type="SUPFAM" id="SSF74650">
    <property type="entry name" value="Galactose mutarotase-like"/>
    <property type="match status" value="1"/>
</dbReference>
<dbReference type="Proteomes" id="UP000595703">
    <property type="component" value="Chromosome"/>
</dbReference>
<keyword evidence="6" id="KW-1185">Reference proteome</keyword>
<dbReference type="InterPro" id="IPR008928">
    <property type="entry name" value="6-hairpin_glycosidase_sf"/>
</dbReference>
<organism evidence="5 6">
    <name type="scientific">Actinacidiphila reveromycinica</name>
    <dbReference type="NCBI Taxonomy" id="659352"/>
    <lineage>
        <taxon>Bacteria</taxon>
        <taxon>Bacillati</taxon>
        <taxon>Actinomycetota</taxon>
        <taxon>Actinomycetes</taxon>
        <taxon>Kitasatosporales</taxon>
        <taxon>Streptomycetaceae</taxon>
        <taxon>Actinacidiphila</taxon>
    </lineage>
</organism>
<feature type="compositionally biased region" description="Low complexity" evidence="2">
    <location>
        <begin position="791"/>
        <end position="817"/>
    </location>
</feature>
<gene>
    <name evidence="5" type="ORF">RVR_9613</name>
</gene>
<reference evidence="5 6" key="2">
    <citation type="journal article" date="2011" name="J. Antibiot.">
        <title>Furaquinocins I and J: novel polyketide isoprenoid hybrid compounds from Streptomyces reveromyceticus SN-593.</title>
        <authorList>
            <person name="Panthee S."/>
            <person name="Takahashi S."/>
            <person name="Takagi H."/>
            <person name="Nogawa T."/>
            <person name="Oowada E."/>
            <person name="Uramoto M."/>
            <person name="Osada H."/>
        </authorList>
    </citation>
    <scope>NUCLEOTIDE SEQUENCE [LARGE SCALE GENOMIC DNA]</scope>
    <source>
        <strain evidence="5 6">SN-593</strain>
    </source>
</reference>
<dbReference type="InterPro" id="IPR005195">
    <property type="entry name" value="Glyco_hydro_65_M"/>
</dbReference>
<dbReference type="GO" id="GO:0005993">
    <property type="term" value="P:trehalose catabolic process"/>
    <property type="evidence" value="ECO:0007669"/>
    <property type="project" value="TreeGrafter"/>
</dbReference>
<dbReference type="InterPro" id="IPR018905">
    <property type="entry name" value="A-galactase_NEW3"/>
</dbReference>
<keyword evidence="5" id="KW-0378">Hydrolase</keyword>
<feature type="domain" description="CBM6" evidence="4">
    <location>
        <begin position="1020"/>
        <end position="1151"/>
    </location>
</feature>
<name>A0A7U3V072_9ACTN</name>
<reference evidence="5 6" key="1">
    <citation type="journal article" date="2010" name="J. Bacteriol.">
        <title>Biochemical characterization of a novel indole prenyltransferase from Streptomyces sp. SN-593.</title>
        <authorList>
            <person name="Takahashi S."/>
            <person name="Takagi H."/>
            <person name="Toyoda A."/>
            <person name="Uramoto M."/>
            <person name="Nogawa T."/>
            <person name="Ueki M."/>
            <person name="Sakaki Y."/>
            <person name="Osada H."/>
        </authorList>
    </citation>
    <scope>NUCLEOTIDE SEQUENCE [LARGE SCALE GENOMIC DNA]</scope>
    <source>
        <strain evidence="5 6">SN-593</strain>
    </source>
</reference>
<feature type="chain" id="PRO_5032483571" evidence="3">
    <location>
        <begin position="28"/>
        <end position="1151"/>
    </location>
</feature>
<feature type="signal peptide" evidence="3">
    <location>
        <begin position="1"/>
        <end position="27"/>
    </location>
</feature>
<reference evidence="5 6" key="3">
    <citation type="journal article" date="2011" name="Nat. Chem. Biol.">
        <title>Reveromycin A biosynthesis uses RevG and RevJ for stereospecific spiroacetal formation.</title>
        <authorList>
            <person name="Takahashi S."/>
            <person name="Toyoda A."/>
            <person name="Sekiyama Y."/>
            <person name="Takagi H."/>
            <person name="Nogawa T."/>
            <person name="Uramoto M."/>
            <person name="Suzuki R."/>
            <person name="Koshino H."/>
            <person name="Kumano T."/>
            <person name="Panthee S."/>
            <person name="Dairi T."/>
            <person name="Ishikawa J."/>
            <person name="Ikeda H."/>
            <person name="Sakaki Y."/>
            <person name="Osada H."/>
        </authorList>
    </citation>
    <scope>NUCLEOTIDE SEQUENCE [LARGE SCALE GENOMIC DNA]</scope>
    <source>
        <strain evidence="5 6">SN-593</strain>
    </source>
</reference>
<dbReference type="InterPro" id="IPR011013">
    <property type="entry name" value="Gal_mutarotase_sf_dom"/>
</dbReference>
<accession>A0A7U3V072</accession>
<sequence>MMRRAGRAAAIAAALIATAATSSTAAAAGQPPTGAGPPHGPTATGDPWTLTSNSYAAQDITRTPFVGNGYLGERLPAVGQGYQGDLGPAGYQLDQQPKQRLTTSMVAGVYDKGLTSSVPGMEYMASLPTWTTMALGVDGHTLDAAVPQDRISGYRQRLDLAHGAVDTSMTWTPEDGKATGVRVDVLANRSLEHLGQVRLTVTPRWTGDLDLSALLDGAGAQGVNATSRAVDTAADTATVQLTTPGDDTRVAETQRLVAGPGTTVSARTAAQPSDDAATAGEKWTLPVTAGATYTVTKYVGIATSDDPGDPAATAAATVRDAVREGWSKLTARHDADWAALWRPNILAAGDTDLQADIDMSFYTLYSSLRAGSSWSIPPAGLTSQDYNGDIFWDADTWMFPSLLAFHPELARSIVMFRSRTRAQAEADARSNGYAGGIWAWDNGPGGVCGDLGHPMCVTFEDHLEGDIALAQWQYYQATGDTEWLRDHGYPVLRDVAAFWASRATKGADGRYHIDGVTGPDEYHEHVDDNATTNAGAVLALRNAAAAAAVLHQRPDPAWATIADGIAVPTDADGSHPEYAGYTDQTVKQADTVMLAYPLGYVTDPSSAAADLDRYMPVTDVNGPAMTDSVESVVAAQIQQPGCLDYTLFENSYQPYVKGPFRQFSETQGDVPLQGGGTGPAFTFATGAGGFLQTFLNGFGGIRWNSDGLALAPTLPPQLASGVTLAGIQYRGSRLDVRIGARTTTVALTSGRAVTVRTPDGAERLTRGRPLSLPTARPDRAATDDLARCQTASAASAQPAMPPAGAVDGNDTTTWTASAGSSSLQVALSGRSLTDHLRVRWGTGRPDTYTVEVQDGSGTTWHQVDQGAVPALGDLVARWSRTEATAVRLSFDGAVPASVATLSVPRAQAADLTAVLTAEGTSPGRTATVHLALTSVGGTDARRVESRLRVPDGWQVSADPGPVTIARDGHADLGWTVTPPAGQATTAARLTATTSWDGTAGRDTQTAATVLPVVTPSPLGSTVEAEDGALSGGAQVASDHGGYTGGGFVAGWYTGASDTVAVDVPAAGPRAVTIRYANSLGGQRPPLENVTRTITLTAGGADQQVELPVTGGWETWSTVTVPVDLPAGDDPISLTVGSADSGSVNIDSLAVD</sequence>
<evidence type="ECO:0000259" key="4">
    <source>
        <dbReference type="PROSITE" id="PS51175"/>
    </source>
</evidence>
<evidence type="ECO:0000256" key="3">
    <source>
        <dbReference type="SAM" id="SignalP"/>
    </source>
</evidence>
<proteinExistence type="predicted"/>
<dbReference type="Gene3D" id="2.60.420.10">
    <property type="entry name" value="Maltose phosphorylase, domain 3"/>
    <property type="match status" value="1"/>
</dbReference>
<dbReference type="Pfam" id="PF03636">
    <property type="entry name" value="Glyco_hydro_65N"/>
    <property type="match status" value="1"/>
</dbReference>
<reference evidence="5 6" key="4">
    <citation type="journal article" date="2020" name="Sci. Rep.">
        <title>beta-carboline chemical signals induce reveromycin production through a LuxR family regulator in Streptomyces sp. SN-593.</title>
        <authorList>
            <person name="Panthee S."/>
            <person name="Kito N."/>
            <person name="Hayashi T."/>
            <person name="Shimizu T."/>
            <person name="Ishikawa J."/>
            <person name="Hamamoto H."/>
            <person name="Osada H."/>
            <person name="Takahashi S."/>
        </authorList>
    </citation>
    <scope>NUCLEOTIDE SEQUENCE [LARGE SCALE GENOMIC DNA]</scope>
    <source>
        <strain evidence="5 6">SN-593</strain>
    </source>
</reference>
<evidence type="ECO:0000256" key="2">
    <source>
        <dbReference type="SAM" id="MobiDB-lite"/>
    </source>
</evidence>
<protein>
    <submittedName>
        <fullName evidence="5">Putative glycosyl hydrolase</fullName>
    </submittedName>
</protein>
<dbReference type="GO" id="GO:0004555">
    <property type="term" value="F:alpha,alpha-trehalase activity"/>
    <property type="evidence" value="ECO:0007669"/>
    <property type="project" value="TreeGrafter"/>
</dbReference>
<dbReference type="Pfam" id="PF10633">
    <property type="entry name" value="NPCBM_assoc"/>
    <property type="match status" value="1"/>
</dbReference>
<keyword evidence="1" id="KW-0326">Glycosidase</keyword>
<dbReference type="CDD" id="cd04083">
    <property type="entry name" value="CBM35_Lmo2446-like"/>
    <property type="match status" value="1"/>
</dbReference>
<dbReference type="InterPro" id="IPR037018">
    <property type="entry name" value="GH65_N"/>
</dbReference>
<dbReference type="Gene3D" id="2.60.120.260">
    <property type="entry name" value="Galactose-binding domain-like"/>
    <property type="match status" value="2"/>
</dbReference>
<dbReference type="Gene3D" id="1.50.10.10">
    <property type="match status" value="1"/>
</dbReference>
<feature type="region of interest" description="Disordered" evidence="2">
    <location>
        <begin position="25"/>
        <end position="51"/>
    </location>
</feature>
<dbReference type="EMBL" id="AP018365">
    <property type="protein sequence ID" value="BBB01963.1"/>
    <property type="molecule type" value="Genomic_DNA"/>
</dbReference>
<dbReference type="SUPFAM" id="SSF49785">
    <property type="entry name" value="Galactose-binding domain-like"/>
    <property type="match status" value="2"/>
</dbReference>
<dbReference type="Pfam" id="PF00754">
    <property type="entry name" value="F5_F8_type_C"/>
    <property type="match status" value="1"/>
</dbReference>
<dbReference type="InterPro" id="IPR005196">
    <property type="entry name" value="Glyco_hydro_65_N"/>
</dbReference>
<dbReference type="Gene3D" id="2.70.98.40">
    <property type="entry name" value="Glycoside hydrolase, family 65, N-terminal domain"/>
    <property type="match status" value="1"/>
</dbReference>
<feature type="region of interest" description="Disordered" evidence="2">
    <location>
        <begin position="790"/>
        <end position="817"/>
    </location>
</feature>
<dbReference type="Pfam" id="PF03632">
    <property type="entry name" value="Glyco_hydro_65m"/>
    <property type="match status" value="1"/>
</dbReference>
<dbReference type="GO" id="GO:0016757">
    <property type="term" value="F:glycosyltransferase activity"/>
    <property type="evidence" value="ECO:0007669"/>
    <property type="project" value="UniProtKB-ARBA"/>
</dbReference>
<dbReference type="PROSITE" id="PS51175">
    <property type="entry name" value="CBM6"/>
    <property type="match status" value="1"/>
</dbReference>
<dbReference type="InterPro" id="IPR000421">
    <property type="entry name" value="FA58C"/>
</dbReference>
<dbReference type="AlphaFoldDB" id="A0A7U3V072"/>
<dbReference type="PANTHER" id="PTHR11051:SF8">
    <property type="entry name" value="PROTEIN-GLUCOSYLGALACTOSYLHYDROXYLYSINE GLUCOSIDASE"/>
    <property type="match status" value="1"/>
</dbReference>
<dbReference type="KEGG" id="arev:RVR_9613"/>
<keyword evidence="3" id="KW-0732">Signal</keyword>
<dbReference type="InterPro" id="IPR005084">
    <property type="entry name" value="CBM6"/>
</dbReference>
<dbReference type="InterPro" id="IPR012341">
    <property type="entry name" value="6hp_glycosidase-like_sf"/>
</dbReference>
<dbReference type="Pfam" id="PF03422">
    <property type="entry name" value="CBM_6"/>
    <property type="match status" value="1"/>
</dbReference>
<evidence type="ECO:0000256" key="1">
    <source>
        <dbReference type="ARBA" id="ARBA00023295"/>
    </source>
</evidence>
<dbReference type="InterPro" id="IPR005194">
    <property type="entry name" value="Glyco_hydro_65_C"/>
</dbReference>
<dbReference type="SUPFAM" id="SSF48208">
    <property type="entry name" value="Six-hairpin glycosidases"/>
    <property type="match status" value="1"/>
</dbReference>
<evidence type="ECO:0000313" key="5">
    <source>
        <dbReference type="EMBL" id="BBB01963.1"/>
    </source>
</evidence>
<dbReference type="PANTHER" id="PTHR11051">
    <property type="entry name" value="GLYCOSYL HYDROLASE-RELATED"/>
    <property type="match status" value="1"/>
</dbReference>